<dbReference type="RefSeq" id="WP_194161652.1">
    <property type="nucleotide sequence ID" value="NZ_QPJU01000002.1"/>
</dbReference>
<protein>
    <recommendedName>
        <fullName evidence="1">DUF6378 domain-containing protein</fullName>
    </recommendedName>
</protein>
<evidence type="ECO:0000313" key="3">
    <source>
        <dbReference type="Proteomes" id="UP000252174"/>
    </source>
</evidence>
<gene>
    <name evidence="2" type="ORF">DFR45_102137</name>
</gene>
<dbReference type="InterPro" id="IPR045958">
    <property type="entry name" value="DUF6378"/>
</dbReference>
<keyword evidence="3" id="KW-1185">Reference proteome</keyword>
<feature type="domain" description="DUF6378" evidence="1">
    <location>
        <begin position="8"/>
        <end position="84"/>
    </location>
</feature>
<proteinExistence type="predicted"/>
<dbReference type="Proteomes" id="UP000252174">
    <property type="component" value="Unassembled WGS sequence"/>
</dbReference>
<organism evidence="2 3">
    <name type="scientific">Extensimonas vulgaris</name>
    <dbReference type="NCBI Taxonomy" id="1031594"/>
    <lineage>
        <taxon>Bacteria</taxon>
        <taxon>Pseudomonadati</taxon>
        <taxon>Pseudomonadota</taxon>
        <taxon>Betaproteobacteria</taxon>
        <taxon>Burkholderiales</taxon>
        <taxon>Comamonadaceae</taxon>
        <taxon>Extensimonas</taxon>
    </lineage>
</organism>
<name>A0A369AR66_9BURK</name>
<reference evidence="2 3" key="1">
    <citation type="submission" date="2018-07" db="EMBL/GenBank/DDBJ databases">
        <title>Genomic Encyclopedia of Type Strains, Phase IV (KMG-IV): sequencing the most valuable type-strain genomes for metagenomic binning, comparative biology and taxonomic classification.</title>
        <authorList>
            <person name="Goeker M."/>
        </authorList>
    </citation>
    <scope>NUCLEOTIDE SEQUENCE [LARGE SCALE GENOMIC DNA]</scope>
    <source>
        <strain evidence="2 3">DSM 100911</strain>
    </source>
</reference>
<sequence length="107" mass="11962">MTNDIHQILTERGDRYGSFQTHAELSQSLKTTITKAASARSLTLTPDQQEALEMILHKIARIINGDPDYADSWLDIAGYATLVASRLTLQPPQKYDANSAFTRQNQL</sequence>
<dbReference type="Pfam" id="PF19905">
    <property type="entry name" value="DUF6378"/>
    <property type="match status" value="1"/>
</dbReference>
<dbReference type="EMBL" id="QPJU01000002">
    <property type="protein sequence ID" value="RCX10736.1"/>
    <property type="molecule type" value="Genomic_DNA"/>
</dbReference>
<evidence type="ECO:0000313" key="2">
    <source>
        <dbReference type="EMBL" id="RCX10736.1"/>
    </source>
</evidence>
<dbReference type="AlphaFoldDB" id="A0A369AR66"/>
<comment type="caution">
    <text evidence="2">The sequence shown here is derived from an EMBL/GenBank/DDBJ whole genome shotgun (WGS) entry which is preliminary data.</text>
</comment>
<evidence type="ECO:0000259" key="1">
    <source>
        <dbReference type="Pfam" id="PF19905"/>
    </source>
</evidence>
<accession>A0A369AR66</accession>